<gene>
    <name evidence="4" type="primary">yegD</name>
    <name evidence="4" type="ORF">FH971_11910</name>
</gene>
<dbReference type="PROSITE" id="PS00329">
    <property type="entry name" value="HSP70_2"/>
    <property type="match status" value="1"/>
</dbReference>
<dbReference type="PANTHER" id="PTHR19375">
    <property type="entry name" value="HEAT SHOCK PROTEIN 70KDA"/>
    <property type="match status" value="1"/>
</dbReference>
<keyword evidence="3" id="KW-0067">ATP-binding</keyword>
<keyword evidence="5" id="KW-1185">Reference proteome</keyword>
<evidence type="ECO:0000256" key="2">
    <source>
        <dbReference type="ARBA" id="ARBA00022741"/>
    </source>
</evidence>
<dbReference type="InterPro" id="IPR043129">
    <property type="entry name" value="ATPase_NBD"/>
</dbReference>
<accession>A0A4Y5YGE6</accession>
<dbReference type="Gene3D" id="3.30.420.40">
    <property type="match status" value="2"/>
</dbReference>
<dbReference type="KEGG" id="spol:FH971_11910"/>
<comment type="similarity">
    <text evidence="1">Belongs to the heat shock protein 70 family.</text>
</comment>
<protein>
    <submittedName>
        <fullName evidence="4">Molecular chaperone</fullName>
    </submittedName>
</protein>
<dbReference type="Proteomes" id="UP000319809">
    <property type="component" value="Chromosome"/>
</dbReference>
<dbReference type="NCBIfam" id="NF008673">
    <property type="entry name" value="PRK11678.1"/>
    <property type="match status" value="1"/>
</dbReference>
<name>A0A4Y5YGE6_9GAMM</name>
<dbReference type="Gene3D" id="3.90.640.10">
    <property type="entry name" value="Actin, Chain A, domain 4"/>
    <property type="match status" value="1"/>
</dbReference>
<evidence type="ECO:0000313" key="5">
    <source>
        <dbReference type="Proteomes" id="UP000319809"/>
    </source>
</evidence>
<dbReference type="Pfam" id="PF00012">
    <property type="entry name" value="HSP70"/>
    <property type="match status" value="2"/>
</dbReference>
<proteinExistence type="inferred from homology"/>
<sequence>MLVGFDYGSANCAIGVMIDDAVSLLPLSTHSDFMPSTLYAMDRELIAEAVYQGLPEHLKAEYSHLRSSQLMRAKQMRHELDLSPNEQAVFVGQDAIDAYLEMPEEGFYVRSPKSFLGANGLRPDQIGLFEDIVTLMMQHVKTSADKALHAKSLTAASHAVIGRPVNFQGIGGEDSNRQAEAILRLAASRAGFTEVTFLLEPLAAGMDFEANLDADNTVLVVDVGGGTTDCSVVKMGPSHIKQQDRSSDCFGHSGQRIGGNDLDIALAMTGLMPSFGADTLMINGKPTPRAPFWNAVAVNDISAQREFVSLASRKLVELLIKESQQPELLVRLQKVQKNQMSYQVVRQAEAAKISLSDSDSTQCALDFIEKGLLVPLTAAQFEQAINEPLNKVEALMKQAIQTAVSKAEQQDCEMPSTPDIVYVTGGTARSPAIYNRIASVYPNAKVVVGDHFGSVTAGLTRCAQTAFNSLT</sequence>
<organism evidence="4 5">
    <name type="scientific">Shewanella polaris</name>
    <dbReference type="NCBI Taxonomy" id="2588449"/>
    <lineage>
        <taxon>Bacteria</taxon>
        <taxon>Pseudomonadati</taxon>
        <taxon>Pseudomonadota</taxon>
        <taxon>Gammaproteobacteria</taxon>
        <taxon>Alteromonadales</taxon>
        <taxon>Shewanellaceae</taxon>
        <taxon>Shewanella</taxon>
    </lineage>
</organism>
<keyword evidence="2" id="KW-0547">Nucleotide-binding</keyword>
<dbReference type="RefSeq" id="WP_140234441.1">
    <property type="nucleotide sequence ID" value="NZ_CP041036.1"/>
</dbReference>
<dbReference type="GO" id="GO:0140662">
    <property type="term" value="F:ATP-dependent protein folding chaperone"/>
    <property type="evidence" value="ECO:0007669"/>
    <property type="project" value="InterPro"/>
</dbReference>
<dbReference type="InterPro" id="IPR013126">
    <property type="entry name" value="Hsp_70_fam"/>
</dbReference>
<dbReference type="GO" id="GO:0005524">
    <property type="term" value="F:ATP binding"/>
    <property type="evidence" value="ECO:0007669"/>
    <property type="project" value="UniProtKB-KW"/>
</dbReference>
<dbReference type="AlphaFoldDB" id="A0A4Y5YGE6"/>
<dbReference type="SUPFAM" id="SSF53067">
    <property type="entry name" value="Actin-like ATPase domain"/>
    <property type="match status" value="2"/>
</dbReference>
<dbReference type="EMBL" id="CP041036">
    <property type="protein sequence ID" value="QDE31609.1"/>
    <property type="molecule type" value="Genomic_DNA"/>
</dbReference>
<dbReference type="InterPro" id="IPR018181">
    <property type="entry name" value="Heat_shock_70_CS"/>
</dbReference>
<evidence type="ECO:0000313" key="4">
    <source>
        <dbReference type="EMBL" id="QDE31609.1"/>
    </source>
</evidence>
<evidence type="ECO:0000256" key="1">
    <source>
        <dbReference type="ARBA" id="ARBA00007381"/>
    </source>
</evidence>
<reference evidence="4 5" key="1">
    <citation type="submission" date="2019-06" db="EMBL/GenBank/DDBJ databases">
        <title>The genome of Shewanella sp. SM1901.</title>
        <authorList>
            <person name="Cha Q."/>
        </authorList>
    </citation>
    <scope>NUCLEOTIDE SEQUENCE [LARGE SCALE GENOMIC DNA]</scope>
    <source>
        <strain evidence="4 5">SM1901</strain>
    </source>
</reference>
<evidence type="ECO:0000256" key="3">
    <source>
        <dbReference type="ARBA" id="ARBA00022840"/>
    </source>
</evidence>